<feature type="domain" description="Lnb N-terminal periplasmic" evidence="2">
    <location>
        <begin position="124"/>
        <end position="282"/>
    </location>
</feature>
<organism evidence="5 6">
    <name type="scientific">Solimonas aquatica</name>
    <dbReference type="NCBI Taxonomy" id="489703"/>
    <lineage>
        <taxon>Bacteria</taxon>
        <taxon>Pseudomonadati</taxon>
        <taxon>Pseudomonadota</taxon>
        <taxon>Gammaproteobacteria</taxon>
        <taxon>Nevskiales</taxon>
        <taxon>Nevskiaceae</taxon>
        <taxon>Solimonas</taxon>
    </lineage>
</organism>
<evidence type="ECO:0000259" key="4">
    <source>
        <dbReference type="Pfam" id="PF25225"/>
    </source>
</evidence>
<dbReference type="OrthoDB" id="9759948at2"/>
<evidence type="ECO:0000259" key="2">
    <source>
        <dbReference type="Pfam" id="PF13387"/>
    </source>
</evidence>
<dbReference type="Pfam" id="PF25222">
    <property type="entry name" value="DUF7840"/>
    <property type="match status" value="1"/>
</dbReference>
<dbReference type="Pfam" id="PF25225">
    <property type="entry name" value="DUF7843"/>
    <property type="match status" value="1"/>
</dbReference>
<dbReference type="InterPro" id="IPR057165">
    <property type="entry name" value="DUF7843"/>
</dbReference>
<name>A0A1H9HDS4_9GAMM</name>
<proteinExistence type="predicted"/>
<sequence length="623" mass="70548">MRLFCFLLLLLTTLAAPAQDDATLTAAQTRAEQLRLHEDAQWRRLLHFAPGERRSEIISPDFFLAGAGSSPRAELQAAIVAWFATPAAEAEGDPRCRFPARFRWLREKLQLDTPEADFPNCHAFAAWSHSEALRSVSLIMVSGYLGNPASSFGHALLKLNRGEPVAGNDLLDLSFNFGADVPAHEPVPLYMLYGLFGGYEANFSSGPFYQHDQVYVRTEFRDLWEYELRLDSAQRQRVVEHLWELRGARFRYYFLSENCAYRLGQLLNVGLERDLVPKVHVWFTPVELFHRLADARQGDQPLVAQLRFLPSNQRRLYAQFAQLQPAQARVTNALIADDLADLPQQLQAFAPAQRSEIVDTLLAYHEYRLAAQFEEQSDPHLLQDKDRLLRLRLTMPTLARPPPKPVTPAPPSRDARPMLAGLGWTQTPQGAQATLRYAPYFQDLIGRHATEGLELKVLDGSAHSDGEHLRLDQLDMVAIRRLSDAPDIHGESRLSWQARAGLRRPLPLLELPEHNPLLPQLEAGAGRSLRCTSLALCYALLDVQSAPGYTPLQTGSSLGLLGGREPWRLQLDWTGRYDLRRERWRSQYEAALRLSLAAQLELRGLWQHAAGENNLSLNLFRYW</sequence>
<feature type="domain" description="DUF7843" evidence="4">
    <location>
        <begin position="35"/>
        <end position="108"/>
    </location>
</feature>
<dbReference type="AlphaFoldDB" id="A0A1H9HDS4"/>
<reference evidence="5 6" key="1">
    <citation type="submission" date="2016-10" db="EMBL/GenBank/DDBJ databases">
        <authorList>
            <person name="de Groot N.N."/>
        </authorList>
    </citation>
    <scope>NUCLEOTIDE SEQUENCE [LARGE SCALE GENOMIC DNA]</scope>
    <source>
        <strain evidence="5 6">DSM 25927</strain>
    </source>
</reference>
<dbReference type="RefSeq" id="WP_093286021.1">
    <property type="nucleotide sequence ID" value="NZ_FOFS01000008.1"/>
</dbReference>
<dbReference type="EMBL" id="FOFS01000008">
    <property type="protein sequence ID" value="SEQ60442.1"/>
    <property type="molecule type" value="Genomic_DNA"/>
</dbReference>
<keyword evidence="1" id="KW-0732">Signal</keyword>
<evidence type="ECO:0000256" key="1">
    <source>
        <dbReference type="SAM" id="SignalP"/>
    </source>
</evidence>
<gene>
    <name evidence="5" type="ORF">SAMN04488038_108133</name>
</gene>
<feature type="chain" id="PRO_5011777963" evidence="1">
    <location>
        <begin position="19"/>
        <end position="623"/>
    </location>
</feature>
<dbReference type="InterPro" id="IPR025178">
    <property type="entry name" value="Lnb_N"/>
</dbReference>
<protein>
    <submittedName>
        <fullName evidence="5">Uncharacterized protein</fullName>
    </submittedName>
</protein>
<dbReference type="Proteomes" id="UP000199233">
    <property type="component" value="Unassembled WGS sequence"/>
</dbReference>
<feature type="domain" description="DUF7840" evidence="3">
    <location>
        <begin position="420"/>
        <end position="621"/>
    </location>
</feature>
<accession>A0A1H9HDS4</accession>
<dbReference type="Pfam" id="PF13387">
    <property type="entry name" value="Lnb_N"/>
    <property type="match status" value="1"/>
</dbReference>
<keyword evidence="6" id="KW-1185">Reference proteome</keyword>
<evidence type="ECO:0000313" key="6">
    <source>
        <dbReference type="Proteomes" id="UP000199233"/>
    </source>
</evidence>
<dbReference type="STRING" id="489703.SAMN04488038_108133"/>
<evidence type="ECO:0000313" key="5">
    <source>
        <dbReference type="EMBL" id="SEQ60442.1"/>
    </source>
</evidence>
<evidence type="ECO:0000259" key="3">
    <source>
        <dbReference type="Pfam" id="PF25222"/>
    </source>
</evidence>
<dbReference type="InterPro" id="IPR057162">
    <property type="entry name" value="DUF7840"/>
</dbReference>
<feature type="signal peptide" evidence="1">
    <location>
        <begin position="1"/>
        <end position="18"/>
    </location>
</feature>